<keyword evidence="2" id="KW-1185">Reference proteome</keyword>
<proteinExistence type="predicted"/>
<name>A0A6M5YR92_9BACT</name>
<accession>A0A6M5YR92</accession>
<evidence type="ECO:0000313" key="1">
    <source>
        <dbReference type="EMBL" id="QJW95866.1"/>
    </source>
</evidence>
<evidence type="ECO:0000313" key="2">
    <source>
        <dbReference type="Proteomes" id="UP000503447"/>
    </source>
</evidence>
<reference evidence="2" key="1">
    <citation type="submission" date="2020-05" db="EMBL/GenBank/DDBJ databases">
        <title>Frigoriglobus tundricola gen. nov., sp. nov., a psychrotolerant cellulolytic planctomycete of the family Gemmataceae with two divergent copies of 16S rRNA gene.</title>
        <authorList>
            <person name="Kulichevskaya I.S."/>
            <person name="Ivanova A.A."/>
            <person name="Naumoff D.G."/>
            <person name="Beletsky A.V."/>
            <person name="Rijpstra W.I.C."/>
            <person name="Sinninghe Damste J.S."/>
            <person name="Mardanov A.V."/>
            <person name="Ravin N.V."/>
            <person name="Dedysh S.N."/>
        </authorList>
    </citation>
    <scope>NUCLEOTIDE SEQUENCE [LARGE SCALE GENOMIC DNA]</scope>
    <source>
        <strain evidence="2">PL17</strain>
    </source>
</reference>
<sequence>MFNGAEYVARMQELGSAHSESICSARRRNGYGLRMGRIGHAGQFPGTTDD</sequence>
<organism evidence="1 2">
    <name type="scientific">Frigoriglobus tundricola</name>
    <dbReference type="NCBI Taxonomy" id="2774151"/>
    <lineage>
        <taxon>Bacteria</taxon>
        <taxon>Pseudomonadati</taxon>
        <taxon>Planctomycetota</taxon>
        <taxon>Planctomycetia</taxon>
        <taxon>Gemmatales</taxon>
        <taxon>Gemmataceae</taxon>
        <taxon>Frigoriglobus</taxon>
    </lineage>
</organism>
<dbReference type="Proteomes" id="UP000503447">
    <property type="component" value="Chromosome"/>
</dbReference>
<protein>
    <submittedName>
        <fullName evidence="1">Uncharacterized protein</fullName>
    </submittedName>
</protein>
<gene>
    <name evidence="1" type="ORF">FTUN_3420</name>
</gene>
<dbReference type="AlphaFoldDB" id="A0A6M5YR92"/>
<dbReference type="KEGG" id="ftj:FTUN_3420"/>
<dbReference type="EMBL" id="CP053452">
    <property type="protein sequence ID" value="QJW95866.1"/>
    <property type="molecule type" value="Genomic_DNA"/>
</dbReference>